<dbReference type="Pfam" id="PF01161">
    <property type="entry name" value="PBP"/>
    <property type="match status" value="1"/>
</dbReference>
<name>A0A0D2PNW7_HYPSF</name>
<dbReference type="Proteomes" id="UP000054270">
    <property type="component" value="Unassembled WGS sequence"/>
</dbReference>
<keyword evidence="2" id="KW-0732">Signal</keyword>
<accession>A0A0D2PNW7</accession>
<dbReference type="Gene3D" id="3.90.280.10">
    <property type="entry name" value="PEBP-like"/>
    <property type="match status" value="1"/>
</dbReference>
<dbReference type="InterPro" id="IPR035810">
    <property type="entry name" value="PEBP_euk"/>
</dbReference>
<evidence type="ECO:0000313" key="3">
    <source>
        <dbReference type="EMBL" id="KJA29896.1"/>
    </source>
</evidence>
<keyword evidence="4" id="KW-1185">Reference proteome</keyword>
<dbReference type="EMBL" id="KN817518">
    <property type="protein sequence ID" value="KJA29896.1"/>
    <property type="molecule type" value="Genomic_DNA"/>
</dbReference>
<dbReference type="InterPro" id="IPR036610">
    <property type="entry name" value="PEBP-like_sf"/>
</dbReference>
<protein>
    <recommendedName>
        <fullName evidence="5">PEBP-like protein</fullName>
    </recommendedName>
</protein>
<evidence type="ECO:0008006" key="5">
    <source>
        <dbReference type="Google" id="ProtNLM"/>
    </source>
</evidence>
<gene>
    <name evidence="3" type="ORF">HYPSUDRAFT_31924</name>
</gene>
<feature type="signal peptide" evidence="2">
    <location>
        <begin position="1"/>
        <end position="17"/>
    </location>
</feature>
<evidence type="ECO:0000256" key="1">
    <source>
        <dbReference type="SAM" id="MobiDB-lite"/>
    </source>
</evidence>
<dbReference type="SUPFAM" id="SSF49777">
    <property type="entry name" value="PEBP-like"/>
    <property type="match status" value="1"/>
</dbReference>
<sequence>MFSRLISVLLLSRCAFAQMDALTNVTNAFSMAQIVPDVIDSFTPMDLLNITFTDSVTTEMINVDPGDLLTEEQTADEPMFILDTSTDPTADPSMSSTFVVIMVDPDAPTPQMPNVSEFLHFLGGDFTADSTTGLLTNSSPALMEFFSPGPPPGSDPHRYVLLVFSQPDDFDTNAPTFVNSSTPRTNFSASAFAEATNLGAPIAGNYFLVGPPDNSSTSSTPTTSDSGSTPTDTSTDTDTAVPTATPSDSLLPLPSPSPASLTSNSGTSTPPSSATLPASTVSNTSRGLSVHRLDHTFGLAAIALSALMVYLA</sequence>
<dbReference type="OrthoDB" id="275748at2759"/>
<feature type="region of interest" description="Disordered" evidence="1">
    <location>
        <begin position="211"/>
        <end position="282"/>
    </location>
</feature>
<feature type="chain" id="PRO_5002248718" description="PEBP-like protein" evidence="2">
    <location>
        <begin position="18"/>
        <end position="312"/>
    </location>
</feature>
<dbReference type="OMA" id="NIMNAQN"/>
<evidence type="ECO:0000313" key="4">
    <source>
        <dbReference type="Proteomes" id="UP000054270"/>
    </source>
</evidence>
<dbReference type="GO" id="GO:0046578">
    <property type="term" value="P:regulation of Ras protein signal transduction"/>
    <property type="evidence" value="ECO:0007669"/>
    <property type="project" value="TreeGrafter"/>
</dbReference>
<dbReference type="PANTHER" id="PTHR11362:SF141">
    <property type="entry name" value="PHOSPHATIDYLETHANOLAMINE-BINDING PROTEIN"/>
    <property type="match status" value="1"/>
</dbReference>
<dbReference type="AlphaFoldDB" id="A0A0D2PNW7"/>
<dbReference type="GO" id="GO:0030414">
    <property type="term" value="F:peptidase inhibitor activity"/>
    <property type="evidence" value="ECO:0007669"/>
    <property type="project" value="TreeGrafter"/>
</dbReference>
<reference evidence="4" key="1">
    <citation type="submission" date="2014-04" db="EMBL/GenBank/DDBJ databases">
        <title>Evolutionary Origins and Diversification of the Mycorrhizal Mutualists.</title>
        <authorList>
            <consortium name="DOE Joint Genome Institute"/>
            <consortium name="Mycorrhizal Genomics Consortium"/>
            <person name="Kohler A."/>
            <person name="Kuo A."/>
            <person name="Nagy L.G."/>
            <person name="Floudas D."/>
            <person name="Copeland A."/>
            <person name="Barry K.W."/>
            <person name="Cichocki N."/>
            <person name="Veneault-Fourrey C."/>
            <person name="LaButti K."/>
            <person name="Lindquist E.A."/>
            <person name="Lipzen A."/>
            <person name="Lundell T."/>
            <person name="Morin E."/>
            <person name="Murat C."/>
            <person name="Riley R."/>
            <person name="Ohm R."/>
            <person name="Sun H."/>
            <person name="Tunlid A."/>
            <person name="Henrissat B."/>
            <person name="Grigoriev I.V."/>
            <person name="Hibbett D.S."/>
            <person name="Martin F."/>
        </authorList>
    </citation>
    <scope>NUCLEOTIDE SEQUENCE [LARGE SCALE GENOMIC DNA]</scope>
    <source>
        <strain evidence="4">FD-334 SS-4</strain>
    </source>
</reference>
<dbReference type="PANTHER" id="PTHR11362">
    <property type="entry name" value="PHOSPHATIDYLETHANOLAMINE-BINDING PROTEIN"/>
    <property type="match status" value="1"/>
</dbReference>
<dbReference type="CDD" id="cd00866">
    <property type="entry name" value="PEBP_euk"/>
    <property type="match status" value="1"/>
</dbReference>
<organism evidence="3 4">
    <name type="scientific">Hypholoma sublateritium (strain FD-334 SS-4)</name>
    <dbReference type="NCBI Taxonomy" id="945553"/>
    <lineage>
        <taxon>Eukaryota</taxon>
        <taxon>Fungi</taxon>
        <taxon>Dikarya</taxon>
        <taxon>Basidiomycota</taxon>
        <taxon>Agaricomycotina</taxon>
        <taxon>Agaricomycetes</taxon>
        <taxon>Agaricomycetidae</taxon>
        <taxon>Agaricales</taxon>
        <taxon>Agaricineae</taxon>
        <taxon>Strophariaceae</taxon>
        <taxon>Hypholoma</taxon>
    </lineage>
</organism>
<dbReference type="GO" id="GO:0030162">
    <property type="term" value="P:regulation of proteolysis"/>
    <property type="evidence" value="ECO:0007669"/>
    <property type="project" value="TreeGrafter"/>
</dbReference>
<dbReference type="GO" id="GO:0005543">
    <property type="term" value="F:phospholipid binding"/>
    <property type="evidence" value="ECO:0007669"/>
    <property type="project" value="TreeGrafter"/>
</dbReference>
<evidence type="ECO:0000256" key="2">
    <source>
        <dbReference type="SAM" id="SignalP"/>
    </source>
</evidence>
<dbReference type="STRING" id="945553.A0A0D2PNW7"/>
<dbReference type="InterPro" id="IPR008914">
    <property type="entry name" value="PEBP"/>
</dbReference>
<proteinExistence type="predicted"/>